<dbReference type="SUPFAM" id="SSF50249">
    <property type="entry name" value="Nucleic acid-binding proteins"/>
    <property type="match status" value="1"/>
</dbReference>
<comment type="subcellular location">
    <subcellularLocation>
        <location evidence="6">Cytoplasm</location>
    </subcellularLocation>
</comment>
<dbReference type="GO" id="GO:0009379">
    <property type="term" value="C:Holliday junction helicase complex"/>
    <property type="evidence" value="ECO:0007669"/>
    <property type="project" value="InterPro"/>
</dbReference>
<dbReference type="Pfam" id="PF07499">
    <property type="entry name" value="RuvA_C"/>
    <property type="match status" value="1"/>
</dbReference>
<dbReference type="InterPro" id="IPR036267">
    <property type="entry name" value="RuvA_C_sf"/>
</dbReference>
<dbReference type="HAMAP" id="MF_00031">
    <property type="entry name" value="DNA_HJ_migration_RuvA"/>
    <property type="match status" value="1"/>
</dbReference>
<dbReference type="EMBL" id="QRDV01000003">
    <property type="protein sequence ID" value="RED44349.1"/>
    <property type="molecule type" value="Genomic_DNA"/>
</dbReference>
<dbReference type="Proteomes" id="UP000256980">
    <property type="component" value="Unassembled WGS sequence"/>
</dbReference>
<organism evidence="8 9">
    <name type="scientific">Winogradskyella eximia</name>
    <dbReference type="NCBI Taxonomy" id="262006"/>
    <lineage>
        <taxon>Bacteria</taxon>
        <taxon>Pseudomonadati</taxon>
        <taxon>Bacteroidota</taxon>
        <taxon>Flavobacteriia</taxon>
        <taxon>Flavobacteriales</taxon>
        <taxon>Flavobacteriaceae</taxon>
        <taxon>Winogradskyella</taxon>
    </lineage>
</organism>
<keyword evidence="8" id="KW-0067">ATP-binding</keyword>
<dbReference type="InterPro" id="IPR003583">
    <property type="entry name" value="Hlx-hairpin-Hlx_DNA-bd_motif"/>
</dbReference>
<protein>
    <recommendedName>
        <fullName evidence="6">Holliday junction branch migration complex subunit RuvA</fullName>
    </recommendedName>
</protein>
<sequence>MITHIEGKLVEKNPTDVVIDCNGVGYFINISLHTYSQIPDKEHLRLYTYLQVREDSQSLYGFSSKTEREIFKLLISVSGIGANIARTMLSSLTPDQVKEGIASGDVGLIQSVKGIGAKTAQRVIIDLKDKVLKVYGIDELSLIPNNTHKEEALSALDVLGFNKKQSEKVVDRILQVQPDALVEQIIKEALKNL</sequence>
<dbReference type="SMART" id="SM00278">
    <property type="entry name" value="HhH1"/>
    <property type="match status" value="2"/>
</dbReference>
<comment type="similarity">
    <text evidence="6">Belongs to the RuvA family.</text>
</comment>
<dbReference type="GO" id="GO:0009378">
    <property type="term" value="F:four-way junction helicase activity"/>
    <property type="evidence" value="ECO:0007669"/>
    <property type="project" value="InterPro"/>
</dbReference>
<dbReference type="SUPFAM" id="SSF46929">
    <property type="entry name" value="DNA helicase RuvA subunit, C-terminal domain"/>
    <property type="match status" value="1"/>
</dbReference>
<feature type="region of interest" description="Domain III" evidence="6">
    <location>
        <begin position="147"/>
        <end position="193"/>
    </location>
</feature>
<keyword evidence="8" id="KW-0378">Hydrolase</keyword>
<evidence type="ECO:0000256" key="1">
    <source>
        <dbReference type="ARBA" id="ARBA00022490"/>
    </source>
</evidence>
<gene>
    <name evidence="6" type="primary">ruvA</name>
    <name evidence="8" type="ORF">DFQ10_10330</name>
</gene>
<evidence type="ECO:0000256" key="6">
    <source>
        <dbReference type="HAMAP-Rule" id="MF_00031"/>
    </source>
</evidence>
<dbReference type="InterPro" id="IPR013849">
    <property type="entry name" value="DNA_helicase_Holl-junc_RuvA_I"/>
</dbReference>
<dbReference type="NCBIfam" id="TIGR00084">
    <property type="entry name" value="ruvA"/>
    <property type="match status" value="1"/>
</dbReference>
<evidence type="ECO:0000259" key="7">
    <source>
        <dbReference type="SMART" id="SM00278"/>
    </source>
</evidence>
<dbReference type="GO" id="GO:0005524">
    <property type="term" value="F:ATP binding"/>
    <property type="evidence" value="ECO:0007669"/>
    <property type="project" value="InterPro"/>
</dbReference>
<dbReference type="GO" id="GO:0006310">
    <property type="term" value="P:DNA recombination"/>
    <property type="evidence" value="ECO:0007669"/>
    <property type="project" value="UniProtKB-UniRule"/>
</dbReference>
<feature type="domain" description="Helix-hairpin-helix DNA-binding motif class 1" evidence="7">
    <location>
        <begin position="72"/>
        <end position="91"/>
    </location>
</feature>
<dbReference type="GO" id="GO:0048476">
    <property type="term" value="C:Holliday junction resolvase complex"/>
    <property type="evidence" value="ECO:0007669"/>
    <property type="project" value="UniProtKB-UniRule"/>
</dbReference>
<keyword evidence="2 6" id="KW-0227">DNA damage</keyword>
<dbReference type="GO" id="GO:0005737">
    <property type="term" value="C:cytoplasm"/>
    <property type="evidence" value="ECO:0007669"/>
    <property type="project" value="UniProtKB-SubCell"/>
</dbReference>
<keyword evidence="5 6" id="KW-0234">DNA repair</keyword>
<evidence type="ECO:0000313" key="8">
    <source>
        <dbReference type="EMBL" id="RED44349.1"/>
    </source>
</evidence>
<evidence type="ECO:0000256" key="4">
    <source>
        <dbReference type="ARBA" id="ARBA00023172"/>
    </source>
</evidence>
<dbReference type="Gene3D" id="1.10.8.10">
    <property type="entry name" value="DNA helicase RuvA subunit, C-terminal domain"/>
    <property type="match status" value="1"/>
</dbReference>
<dbReference type="AlphaFoldDB" id="A0A3D9H4E8"/>
<evidence type="ECO:0000313" key="9">
    <source>
        <dbReference type="Proteomes" id="UP000256980"/>
    </source>
</evidence>
<comment type="function">
    <text evidence="6">The RuvA-RuvB-RuvC complex processes Holliday junction (HJ) DNA during genetic recombination and DNA repair, while the RuvA-RuvB complex plays an important role in the rescue of blocked DNA replication forks via replication fork reversal (RFR). RuvA specifically binds to HJ cruciform DNA, conferring on it an open structure. The RuvB hexamer acts as an ATP-dependent pump, pulling dsDNA into and through the RuvAB complex. HJ branch migration allows RuvC to scan DNA until it finds its consensus sequence, where it cleaves and resolves the cruciform DNA.</text>
</comment>
<evidence type="ECO:0000256" key="5">
    <source>
        <dbReference type="ARBA" id="ARBA00023204"/>
    </source>
</evidence>
<dbReference type="Gene3D" id="2.40.50.140">
    <property type="entry name" value="Nucleic acid-binding proteins"/>
    <property type="match status" value="1"/>
</dbReference>
<dbReference type="Pfam" id="PF01330">
    <property type="entry name" value="RuvA_N"/>
    <property type="match status" value="1"/>
</dbReference>
<name>A0A3D9H4E8_9FLAO</name>
<dbReference type="RefSeq" id="WP_115816965.1">
    <property type="nucleotide sequence ID" value="NZ_QRDV01000003.1"/>
</dbReference>
<dbReference type="GO" id="GO:0000400">
    <property type="term" value="F:four-way junction DNA binding"/>
    <property type="evidence" value="ECO:0007669"/>
    <property type="project" value="UniProtKB-UniRule"/>
</dbReference>
<evidence type="ECO:0000256" key="3">
    <source>
        <dbReference type="ARBA" id="ARBA00023125"/>
    </source>
</evidence>
<dbReference type="CDD" id="cd14332">
    <property type="entry name" value="UBA_RuvA_C"/>
    <property type="match status" value="1"/>
</dbReference>
<feature type="domain" description="Helix-hairpin-helix DNA-binding motif class 1" evidence="7">
    <location>
        <begin position="107"/>
        <end position="126"/>
    </location>
</feature>
<comment type="domain">
    <text evidence="6">Has three domains with a flexible linker between the domains II and III and assumes an 'L' shape. Domain III is highly mobile and contacts RuvB.</text>
</comment>
<dbReference type="InterPro" id="IPR010994">
    <property type="entry name" value="RuvA_2-like"/>
</dbReference>
<keyword evidence="9" id="KW-1185">Reference proteome</keyword>
<keyword evidence="4 6" id="KW-0233">DNA recombination</keyword>
<proteinExistence type="inferred from homology"/>
<comment type="caution">
    <text evidence="8">The sequence shown here is derived from an EMBL/GenBank/DDBJ whole genome shotgun (WGS) entry which is preliminary data.</text>
</comment>
<dbReference type="OrthoDB" id="5293449at2"/>
<dbReference type="InterPro" id="IPR011114">
    <property type="entry name" value="RuvA_C"/>
</dbReference>
<comment type="caution">
    <text evidence="6">Lacks conserved residue(s) required for the propagation of feature annotation.</text>
</comment>
<comment type="subunit">
    <text evidence="6">Homotetramer. Forms an RuvA(8)-RuvB(12)-Holliday junction (HJ) complex. HJ DNA is sandwiched between 2 RuvA tetramers; dsDNA enters through RuvA and exits via RuvB. An RuvB hexamer assembles on each DNA strand where it exits the tetramer. Each RuvB hexamer is contacted by two RuvA subunits (via domain III) on 2 adjacent RuvB subunits; this complex drives branch migration. In the full resolvosome a probable DNA-RuvA(4)-RuvB(12)-RuvC(2) complex forms which resolves the HJ.</text>
</comment>
<reference evidence="8 9" key="1">
    <citation type="submission" date="2018-07" db="EMBL/GenBank/DDBJ databases">
        <title>Genomic Encyclopedia of Type Strains, Phase III (KMG-III): the genomes of soil and plant-associated and newly described type strains.</title>
        <authorList>
            <person name="Whitman W."/>
        </authorList>
    </citation>
    <scope>NUCLEOTIDE SEQUENCE [LARGE SCALE GENOMIC DNA]</scope>
    <source>
        <strain evidence="8 9">CECT 7946</strain>
    </source>
</reference>
<dbReference type="Pfam" id="PF14520">
    <property type="entry name" value="HHH_5"/>
    <property type="match status" value="1"/>
</dbReference>
<keyword evidence="8" id="KW-0347">Helicase</keyword>
<keyword evidence="3 6" id="KW-0238">DNA-binding</keyword>
<keyword evidence="1 6" id="KW-0963">Cytoplasm</keyword>
<dbReference type="GO" id="GO:0006281">
    <property type="term" value="P:DNA repair"/>
    <property type="evidence" value="ECO:0007669"/>
    <property type="project" value="UniProtKB-UniRule"/>
</dbReference>
<dbReference type="InterPro" id="IPR012340">
    <property type="entry name" value="NA-bd_OB-fold"/>
</dbReference>
<keyword evidence="8" id="KW-0547">Nucleotide-binding</keyword>
<dbReference type="InterPro" id="IPR000085">
    <property type="entry name" value="RuvA"/>
</dbReference>
<dbReference type="Gene3D" id="1.10.150.20">
    <property type="entry name" value="5' to 3' exonuclease, C-terminal subdomain"/>
    <property type="match status" value="1"/>
</dbReference>
<dbReference type="SUPFAM" id="SSF47781">
    <property type="entry name" value="RuvA domain 2-like"/>
    <property type="match status" value="1"/>
</dbReference>
<evidence type="ECO:0000256" key="2">
    <source>
        <dbReference type="ARBA" id="ARBA00022763"/>
    </source>
</evidence>
<accession>A0A3D9H4E8</accession>